<feature type="transmembrane region" description="Helical" evidence="2">
    <location>
        <begin position="79"/>
        <end position="99"/>
    </location>
</feature>
<gene>
    <name evidence="3" type="ORF">GA0070611_3728</name>
</gene>
<sequence>MSPVTPDQPRRTAGGGSADARSAGRAAPPSRATARRPGATPRGRAPLPVAAGVAAVWAALTSWLPVALVLGLAQLSEDAGSLAGALHAGLAGWLLGHGVPLQTTAGPLGLVPLALTGLALWRLSRAGVHTSRAIGARGSRSVRQALTVGVAVGLAYALTGVAAAVTVSAGGLRVSPGRAGLTCLVVGAFGALIGAVRTTGVSGLLARRSPPPVRDGLRTGLVAGLLLLGAGAGAAGLAVATGGGDAADMIGAYRTGVAGQAGVTLVSLAYAPNATAWSASYLLGPGFAVGTDTAVRTSEVSVGALPAVPLLAGLPRGPVEGLGAALLAVPVLAGMAAGWLLARRLLRIAAEERTTVGWPALLVPAALAGPVAGLLLGAAAAASGGPLGGGRLAEMGPVWWQVAGVATLVVAAGALLGAAATRVLTRAVPPPRSPRPPRPARSSRPTAEPPDHTLPARPSPLS</sequence>
<feature type="compositionally biased region" description="Pro residues" evidence="1">
    <location>
        <begin position="428"/>
        <end position="439"/>
    </location>
</feature>
<dbReference type="Proteomes" id="UP000199385">
    <property type="component" value="Chromosome I"/>
</dbReference>
<name>A0A1A8ZTI7_9ACTN</name>
<feature type="transmembrane region" description="Helical" evidence="2">
    <location>
        <begin position="105"/>
        <end position="124"/>
    </location>
</feature>
<dbReference type="InterPro" id="IPR045931">
    <property type="entry name" value="DUF6350"/>
</dbReference>
<evidence type="ECO:0000313" key="4">
    <source>
        <dbReference type="Proteomes" id="UP000199385"/>
    </source>
</evidence>
<dbReference type="EMBL" id="LT594323">
    <property type="protein sequence ID" value="SBT47438.1"/>
    <property type="molecule type" value="Genomic_DNA"/>
</dbReference>
<dbReference type="AlphaFoldDB" id="A0A1A8ZTI7"/>
<feature type="transmembrane region" description="Helical" evidence="2">
    <location>
        <begin position="145"/>
        <end position="167"/>
    </location>
</feature>
<reference evidence="4" key="1">
    <citation type="submission" date="2016-06" db="EMBL/GenBank/DDBJ databases">
        <authorList>
            <person name="Varghese N."/>
            <person name="Submissions Spin"/>
        </authorList>
    </citation>
    <scope>NUCLEOTIDE SEQUENCE [LARGE SCALE GENOMIC DNA]</scope>
    <source>
        <strain evidence="4">DSM 44815</strain>
    </source>
</reference>
<feature type="region of interest" description="Disordered" evidence="1">
    <location>
        <begin position="426"/>
        <end position="462"/>
    </location>
</feature>
<keyword evidence="4" id="KW-1185">Reference proteome</keyword>
<keyword evidence="2" id="KW-0472">Membrane</keyword>
<organism evidence="3 4">
    <name type="scientific">Micromonospora auratinigra</name>
    <dbReference type="NCBI Taxonomy" id="261654"/>
    <lineage>
        <taxon>Bacteria</taxon>
        <taxon>Bacillati</taxon>
        <taxon>Actinomycetota</taxon>
        <taxon>Actinomycetes</taxon>
        <taxon>Micromonosporales</taxon>
        <taxon>Micromonosporaceae</taxon>
        <taxon>Micromonospora</taxon>
    </lineage>
</organism>
<feature type="transmembrane region" description="Helical" evidence="2">
    <location>
        <begin position="217"/>
        <end position="240"/>
    </location>
</feature>
<feature type="region of interest" description="Disordered" evidence="1">
    <location>
        <begin position="1"/>
        <end position="45"/>
    </location>
</feature>
<feature type="transmembrane region" description="Helical" evidence="2">
    <location>
        <begin position="179"/>
        <end position="196"/>
    </location>
</feature>
<dbReference type="PATRIC" id="fig|261654.4.peg.3788"/>
<feature type="transmembrane region" description="Helical" evidence="2">
    <location>
        <begin position="49"/>
        <end position="72"/>
    </location>
</feature>
<dbReference type="Pfam" id="PF19877">
    <property type="entry name" value="DUF6350"/>
    <property type="match status" value="1"/>
</dbReference>
<accession>A0A1A8ZTI7</accession>
<dbReference type="STRING" id="261654.GA0070611_3728"/>
<evidence type="ECO:0000256" key="2">
    <source>
        <dbReference type="SAM" id="Phobius"/>
    </source>
</evidence>
<protein>
    <submittedName>
        <fullName evidence="3">Uncharacterized protein</fullName>
    </submittedName>
</protein>
<feature type="compositionally biased region" description="Low complexity" evidence="1">
    <location>
        <begin position="18"/>
        <end position="45"/>
    </location>
</feature>
<keyword evidence="2" id="KW-1133">Transmembrane helix</keyword>
<proteinExistence type="predicted"/>
<feature type="transmembrane region" description="Helical" evidence="2">
    <location>
        <begin position="321"/>
        <end position="341"/>
    </location>
</feature>
<evidence type="ECO:0000256" key="1">
    <source>
        <dbReference type="SAM" id="MobiDB-lite"/>
    </source>
</evidence>
<evidence type="ECO:0000313" key="3">
    <source>
        <dbReference type="EMBL" id="SBT47438.1"/>
    </source>
</evidence>
<feature type="transmembrane region" description="Helical" evidence="2">
    <location>
        <begin position="402"/>
        <end position="425"/>
    </location>
</feature>
<feature type="transmembrane region" description="Helical" evidence="2">
    <location>
        <begin position="361"/>
        <end position="382"/>
    </location>
</feature>
<keyword evidence="2" id="KW-0812">Transmembrane</keyword>